<evidence type="ECO:0000313" key="5">
    <source>
        <dbReference type="EMBL" id="QDU85392.1"/>
    </source>
</evidence>
<dbReference type="Pfam" id="PF05157">
    <property type="entry name" value="MshEN"/>
    <property type="match status" value="1"/>
</dbReference>
<reference evidence="5 6" key="1">
    <citation type="submission" date="2019-02" db="EMBL/GenBank/DDBJ databases">
        <title>Deep-cultivation of Planctomycetes and their phenomic and genomic characterization uncovers novel biology.</title>
        <authorList>
            <person name="Wiegand S."/>
            <person name="Jogler M."/>
            <person name="Boedeker C."/>
            <person name="Pinto D."/>
            <person name="Vollmers J."/>
            <person name="Rivas-Marin E."/>
            <person name="Kohn T."/>
            <person name="Peeters S.H."/>
            <person name="Heuer A."/>
            <person name="Rast P."/>
            <person name="Oberbeckmann S."/>
            <person name="Bunk B."/>
            <person name="Jeske O."/>
            <person name="Meyerdierks A."/>
            <person name="Storesund J.E."/>
            <person name="Kallscheuer N."/>
            <person name="Luecker S."/>
            <person name="Lage O.M."/>
            <person name="Pohl T."/>
            <person name="Merkel B.J."/>
            <person name="Hornburger P."/>
            <person name="Mueller R.-W."/>
            <person name="Bruemmer F."/>
            <person name="Labrenz M."/>
            <person name="Spormann A.M."/>
            <person name="Op den Camp H."/>
            <person name="Overmann J."/>
            <person name="Amann R."/>
            <person name="Jetten M.S.M."/>
            <person name="Mascher T."/>
            <person name="Medema M.H."/>
            <person name="Devos D.P."/>
            <person name="Kaster A.-K."/>
            <person name="Ovreas L."/>
            <person name="Rohde M."/>
            <person name="Galperin M.Y."/>
            <person name="Jogler C."/>
        </authorList>
    </citation>
    <scope>NUCLEOTIDE SEQUENCE [LARGE SCALE GENOMIC DNA]</scope>
    <source>
        <strain evidence="5 6">Pla163</strain>
    </source>
</reference>
<dbReference type="SMART" id="SM00382">
    <property type="entry name" value="AAA"/>
    <property type="match status" value="1"/>
</dbReference>
<dbReference type="GO" id="GO:0016887">
    <property type="term" value="F:ATP hydrolysis activity"/>
    <property type="evidence" value="ECO:0007669"/>
    <property type="project" value="TreeGrafter"/>
</dbReference>
<evidence type="ECO:0000256" key="1">
    <source>
        <dbReference type="ARBA" id="ARBA00006611"/>
    </source>
</evidence>
<dbReference type="GO" id="GO:0005524">
    <property type="term" value="F:ATP binding"/>
    <property type="evidence" value="ECO:0007669"/>
    <property type="project" value="UniProtKB-KW"/>
</dbReference>
<proteinExistence type="inferred from homology"/>
<organism evidence="5 6">
    <name type="scientific">Rohdeia mirabilis</name>
    <dbReference type="NCBI Taxonomy" id="2528008"/>
    <lineage>
        <taxon>Bacteria</taxon>
        <taxon>Pseudomonadati</taxon>
        <taxon>Planctomycetota</taxon>
        <taxon>Planctomycetia</taxon>
        <taxon>Planctomycetia incertae sedis</taxon>
        <taxon>Rohdeia</taxon>
    </lineage>
</organism>
<dbReference type="InterPro" id="IPR001482">
    <property type="entry name" value="T2SS/T4SS_dom"/>
</dbReference>
<dbReference type="Gene3D" id="3.40.50.300">
    <property type="entry name" value="P-loop containing nucleotide triphosphate hydrolases"/>
    <property type="match status" value="1"/>
</dbReference>
<comment type="similarity">
    <text evidence="1">Belongs to the GSP E family.</text>
</comment>
<name>A0A518D1P3_9BACT</name>
<dbReference type="Gene3D" id="3.30.450.90">
    <property type="match status" value="1"/>
</dbReference>
<dbReference type="GO" id="GO:0005886">
    <property type="term" value="C:plasma membrane"/>
    <property type="evidence" value="ECO:0007669"/>
    <property type="project" value="TreeGrafter"/>
</dbReference>
<protein>
    <submittedName>
        <fullName evidence="5">Type II/IV secretion system protein</fullName>
    </submittedName>
</protein>
<dbReference type="FunFam" id="3.40.50.300:FF:000398">
    <property type="entry name" value="Type IV pilus assembly ATPase PilB"/>
    <property type="match status" value="1"/>
</dbReference>
<dbReference type="PROSITE" id="PS00662">
    <property type="entry name" value="T2SP_E"/>
    <property type="match status" value="1"/>
</dbReference>
<sequence length="558" mass="59797">MSANATTGRRLVGQILKANGVLSEAQVQQALGEQRKHGGLIGQHFTAMKLCTPDQLAAALAEQAGLESVPADALVSTPEALELVDGSTAHTFRVLPLRVEGGELIVALADPLNTAVLDDLGFATGRTLRAVVAESKAIEAAIRREYGEEQSLSDAVAAAAKSLDGSGDPGASAPVVRLLNSILHRAIRDRASDIHFETYEDDFRIRYRVDGALYEVESPPRHLASALISRIKVLSDLDIAETKLPQDGRIALAIDGRAVDLRVATLPGISGEGAVLRVLDRSAVSLDLKALGYEPRDEKLLRQMTRLPNGIVLVTGPTGSGKTTTLYAMLNEANDPTVKIITVEDPVEYDIEGVVQVPIHSDIGVDYAAVLRTVLRQDPDKILVGEIRDRETAATAIEASLTGHTVFATVHTNDAPSAITRLLDMGIEAFLLAATLETVVAQRLVRRVCPHCKQGFVPDEELLLELGPDAKLLAGREVFFGKGCKECFHTGYLGRTAINEIMILDDDLRGLVLANASTAVVRDMARKHGMRTLREAGLGAVARGDTTIEEILRETAPV</sequence>
<dbReference type="PANTHER" id="PTHR30258:SF1">
    <property type="entry name" value="PROTEIN TRANSPORT PROTEIN HOFB HOMOLOG"/>
    <property type="match status" value="1"/>
</dbReference>
<dbReference type="SUPFAM" id="SSF160246">
    <property type="entry name" value="EspE N-terminal domain-like"/>
    <property type="match status" value="1"/>
</dbReference>
<keyword evidence="3" id="KW-0067">ATP-binding</keyword>
<dbReference type="InterPro" id="IPR003593">
    <property type="entry name" value="AAA+_ATPase"/>
</dbReference>
<dbReference type="Pfam" id="PF00437">
    <property type="entry name" value="T2SSE"/>
    <property type="match status" value="1"/>
</dbReference>
<dbReference type="Gene3D" id="3.30.300.160">
    <property type="entry name" value="Type II secretion system, protein E, N-terminal domain"/>
    <property type="match status" value="1"/>
</dbReference>
<dbReference type="InterPro" id="IPR037257">
    <property type="entry name" value="T2SS_E_N_sf"/>
</dbReference>
<keyword evidence="6" id="KW-1185">Reference proteome</keyword>
<dbReference type="OrthoDB" id="244550at2"/>
<feature type="domain" description="Bacterial type II secretion system protein E" evidence="4">
    <location>
        <begin position="375"/>
        <end position="389"/>
    </location>
</feature>
<dbReference type="AlphaFoldDB" id="A0A518D1P3"/>
<evidence type="ECO:0000256" key="3">
    <source>
        <dbReference type="ARBA" id="ARBA00022840"/>
    </source>
</evidence>
<dbReference type="InterPro" id="IPR027417">
    <property type="entry name" value="P-loop_NTPase"/>
</dbReference>
<evidence type="ECO:0000256" key="2">
    <source>
        <dbReference type="ARBA" id="ARBA00022741"/>
    </source>
</evidence>
<dbReference type="SUPFAM" id="SSF52540">
    <property type="entry name" value="P-loop containing nucleoside triphosphate hydrolases"/>
    <property type="match status" value="1"/>
</dbReference>
<accession>A0A518D1P3</accession>
<dbReference type="EMBL" id="CP036290">
    <property type="protein sequence ID" value="QDU85392.1"/>
    <property type="molecule type" value="Genomic_DNA"/>
</dbReference>
<dbReference type="InterPro" id="IPR007831">
    <property type="entry name" value="T2SS_GspE_N"/>
</dbReference>
<evidence type="ECO:0000259" key="4">
    <source>
        <dbReference type="PROSITE" id="PS00662"/>
    </source>
</evidence>
<dbReference type="RefSeq" id="WP_145188644.1">
    <property type="nucleotide sequence ID" value="NZ_CP036290.1"/>
</dbReference>
<dbReference type="FunFam" id="3.30.450.90:FF:000001">
    <property type="entry name" value="Type II secretion system ATPase GspE"/>
    <property type="match status" value="1"/>
</dbReference>
<evidence type="ECO:0000313" key="6">
    <source>
        <dbReference type="Proteomes" id="UP000319342"/>
    </source>
</evidence>
<dbReference type="Proteomes" id="UP000319342">
    <property type="component" value="Chromosome"/>
</dbReference>
<keyword evidence="2" id="KW-0547">Nucleotide-binding</keyword>
<gene>
    <name evidence="5" type="ORF">Pla163_25210</name>
</gene>
<dbReference type="CDD" id="cd01129">
    <property type="entry name" value="PulE-GspE-like"/>
    <property type="match status" value="1"/>
</dbReference>
<dbReference type="PANTHER" id="PTHR30258">
    <property type="entry name" value="TYPE II SECRETION SYSTEM PROTEIN GSPE-RELATED"/>
    <property type="match status" value="1"/>
</dbReference>